<dbReference type="EMBL" id="CP070506">
    <property type="protein sequence ID" value="QSB37759.1"/>
    <property type="molecule type" value="Genomic_DNA"/>
</dbReference>
<organism evidence="1 2">
    <name type="scientific">Pseudomonas hygromyciniae</name>
    <dbReference type="NCBI Taxonomy" id="2812000"/>
    <lineage>
        <taxon>Bacteria</taxon>
        <taxon>Pseudomonadati</taxon>
        <taxon>Pseudomonadota</taxon>
        <taxon>Gammaproteobacteria</taxon>
        <taxon>Pseudomonadales</taxon>
        <taxon>Pseudomonadaceae</taxon>
        <taxon>Pseudomonas</taxon>
    </lineage>
</organism>
<accession>A0ABX7JQW1</accession>
<gene>
    <name evidence="1" type="ORF">JTY93_15595</name>
</gene>
<evidence type="ECO:0000313" key="2">
    <source>
        <dbReference type="Proteomes" id="UP000663249"/>
    </source>
</evidence>
<protein>
    <submittedName>
        <fullName evidence="1">Uncharacterized protein</fullName>
    </submittedName>
</protein>
<keyword evidence="2" id="KW-1185">Reference proteome</keyword>
<reference evidence="1 2" key="1">
    <citation type="submission" date="2021-02" db="EMBL/GenBank/DDBJ databases">
        <title>Genomic and phenotypic characterization of Pseudomonas hygromyciniae, a novel bacterial species discovered from a commercially purchased antibiotic vial.</title>
        <authorList>
            <person name="Turner T.L."/>
            <person name="Mitra S.D."/>
            <person name="Kochan T.J."/>
            <person name="Pincus N.B."/>
            <person name="Lebrun-Corbin M."/>
            <person name="Cheung B."/>
            <person name="Gatesy S.W."/>
            <person name="Afzal T."/>
            <person name="Ozer E.A."/>
            <person name="Hauser A.R."/>
        </authorList>
    </citation>
    <scope>NUCLEOTIDE SEQUENCE [LARGE SCALE GENOMIC DNA]</scope>
    <source>
        <strain evidence="1 2">SDM007</strain>
    </source>
</reference>
<name>A0ABX7JQW1_9PSED</name>
<evidence type="ECO:0000313" key="1">
    <source>
        <dbReference type="EMBL" id="QSB37759.1"/>
    </source>
</evidence>
<proteinExistence type="predicted"/>
<dbReference type="RefSeq" id="WP_205475798.1">
    <property type="nucleotide sequence ID" value="NZ_CP070506.1"/>
</dbReference>
<sequence length="239" mass="27509">MKPVGVRAVGIKKMEDDWSHIDYVDKVTGKFHRIYKFKNKPCKSVYLKSRFSEHLAGYALIEKDIRSALIWLRKIKDLVGDLDEKKEGAFSVARDRERYSIVKGLFVASLTFYGKGFSKCDGRPVKLERTQLDERFTEIHDIAMSYRHNFAAHSGAKRLEFASVALVIPAKVKYGKDLPMNLYTEINQPDLLWHGNGGEVGFIQLFEHVQTVVKGKIKWLTEKIYNEEVLPKGPAHFFK</sequence>
<dbReference type="Proteomes" id="UP000663249">
    <property type="component" value="Chromosome"/>
</dbReference>